<evidence type="ECO:0000256" key="1">
    <source>
        <dbReference type="SAM" id="MobiDB-lite"/>
    </source>
</evidence>
<proteinExistence type="predicted"/>
<feature type="compositionally biased region" description="Basic and acidic residues" evidence="1">
    <location>
        <begin position="103"/>
        <end position="113"/>
    </location>
</feature>
<feature type="domain" description="CSD" evidence="2">
    <location>
        <begin position="1"/>
        <end position="69"/>
    </location>
</feature>
<dbReference type="PANTHER" id="PTHR46565">
    <property type="entry name" value="COLD SHOCK DOMAIN PROTEIN 2"/>
    <property type="match status" value="1"/>
</dbReference>
<accession>A0ABP0RJ09</accession>
<evidence type="ECO:0000313" key="3">
    <source>
        <dbReference type="EMBL" id="CAK9100099.1"/>
    </source>
</evidence>
<dbReference type="EMBL" id="CAXAMN010026028">
    <property type="protein sequence ID" value="CAK9100099.1"/>
    <property type="molecule type" value="Genomic_DNA"/>
</dbReference>
<dbReference type="SMART" id="SM00357">
    <property type="entry name" value="CSP"/>
    <property type="match status" value="1"/>
</dbReference>
<keyword evidence="4" id="KW-1185">Reference proteome</keyword>
<dbReference type="PANTHER" id="PTHR46565:SF20">
    <property type="entry name" value="COLD SHOCK DOMAIN-CONTAINING PROTEIN 4"/>
    <property type="match status" value="1"/>
</dbReference>
<dbReference type="SUPFAM" id="SSF50249">
    <property type="entry name" value="Nucleic acid-binding proteins"/>
    <property type="match status" value="1"/>
</dbReference>
<dbReference type="CDD" id="cd04458">
    <property type="entry name" value="CSP_CDS"/>
    <property type="match status" value="1"/>
</dbReference>
<dbReference type="PROSITE" id="PS51857">
    <property type="entry name" value="CSD_2"/>
    <property type="match status" value="1"/>
</dbReference>
<protein>
    <recommendedName>
        <fullName evidence="2">CSD domain-containing protein</fullName>
    </recommendedName>
</protein>
<organism evidence="3 4">
    <name type="scientific">Durusdinium trenchii</name>
    <dbReference type="NCBI Taxonomy" id="1381693"/>
    <lineage>
        <taxon>Eukaryota</taxon>
        <taxon>Sar</taxon>
        <taxon>Alveolata</taxon>
        <taxon>Dinophyceae</taxon>
        <taxon>Suessiales</taxon>
        <taxon>Symbiodiniaceae</taxon>
        <taxon>Durusdinium</taxon>
    </lineage>
</organism>
<reference evidence="3 4" key="1">
    <citation type="submission" date="2024-02" db="EMBL/GenBank/DDBJ databases">
        <authorList>
            <person name="Chen Y."/>
            <person name="Shah S."/>
            <person name="Dougan E. K."/>
            <person name="Thang M."/>
            <person name="Chan C."/>
        </authorList>
    </citation>
    <scope>NUCLEOTIDE SEQUENCE [LARGE SCALE GENOMIC DNA]</scope>
</reference>
<sequence>MPTGLVTTWLEEKGFGFIAPDDSTFGDLFVHVSELRDARANGLERGDRVRFDVKYNREKGKNLAVNVIVEKSGGGASSGRKRNRDSRARGGQGGRRGRRGRSGSRDSRQDARRRSNSRSRSGRRGNHTTSKGPAKSKRKKSSRSEGSSSSRSAS</sequence>
<dbReference type="Proteomes" id="UP001642484">
    <property type="component" value="Unassembled WGS sequence"/>
</dbReference>
<dbReference type="Gene3D" id="2.40.50.140">
    <property type="entry name" value="Nucleic acid-binding proteins"/>
    <property type="match status" value="1"/>
</dbReference>
<gene>
    <name evidence="3" type="ORF">CCMP2556_LOCUS47337</name>
</gene>
<dbReference type="InterPro" id="IPR002059">
    <property type="entry name" value="CSP_DNA-bd"/>
</dbReference>
<comment type="caution">
    <text evidence="3">The sequence shown here is derived from an EMBL/GenBank/DDBJ whole genome shotgun (WGS) entry which is preliminary data.</text>
</comment>
<evidence type="ECO:0000313" key="4">
    <source>
        <dbReference type="Proteomes" id="UP001642484"/>
    </source>
</evidence>
<evidence type="ECO:0000259" key="2">
    <source>
        <dbReference type="PROSITE" id="PS51857"/>
    </source>
</evidence>
<dbReference type="InterPro" id="IPR011129">
    <property type="entry name" value="CSD"/>
</dbReference>
<feature type="compositionally biased region" description="Low complexity" evidence="1">
    <location>
        <begin position="144"/>
        <end position="154"/>
    </location>
</feature>
<dbReference type="InterPro" id="IPR012340">
    <property type="entry name" value="NA-bd_OB-fold"/>
</dbReference>
<feature type="compositionally biased region" description="Basic residues" evidence="1">
    <location>
        <begin position="114"/>
        <end position="126"/>
    </location>
</feature>
<name>A0ABP0RJ09_9DINO</name>
<feature type="region of interest" description="Disordered" evidence="1">
    <location>
        <begin position="69"/>
        <end position="154"/>
    </location>
</feature>
<dbReference type="Pfam" id="PF00313">
    <property type="entry name" value="CSD"/>
    <property type="match status" value="1"/>
</dbReference>